<evidence type="ECO:0000256" key="1">
    <source>
        <dbReference type="SAM" id="MobiDB-lite"/>
    </source>
</evidence>
<dbReference type="HOGENOM" id="CLU_1801181_0_0_1"/>
<proteinExistence type="predicted"/>
<evidence type="ECO:0000313" key="2">
    <source>
        <dbReference type="EMBL" id="KIO18116.1"/>
    </source>
</evidence>
<feature type="non-terminal residue" evidence="2">
    <location>
        <position position="144"/>
    </location>
</feature>
<sequence>MAFSPQPINSPARNTRSHTRPQEPPLPALQPAYTSPRVQRRRAVKEPADLSDKDVWTYSDQIILGDSPIPCCPCSKLTSRPFYGPASHQKQWKSTAYDHFDIALERRFDDDGSPDHLVFVFTCREHPETHQSHRRKRMATKTGT</sequence>
<dbReference type="AlphaFoldDB" id="A0A0C3Q4D8"/>
<dbReference type="Proteomes" id="UP000054248">
    <property type="component" value="Unassembled WGS sequence"/>
</dbReference>
<gene>
    <name evidence="2" type="ORF">M407DRAFT_84270</name>
</gene>
<dbReference type="EMBL" id="KN823311">
    <property type="protein sequence ID" value="KIO18116.1"/>
    <property type="molecule type" value="Genomic_DNA"/>
</dbReference>
<reference evidence="2 3" key="1">
    <citation type="submission" date="2014-04" db="EMBL/GenBank/DDBJ databases">
        <authorList>
            <consortium name="DOE Joint Genome Institute"/>
            <person name="Kuo A."/>
            <person name="Girlanda M."/>
            <person name="Perotto S."/>
            <person name="Kohler A."/>
            <person name="Nagy L.G."/>
            <person name="Floudas D."/>
            <person name="Copeland A."/>
            <person name="Barry K.W."/>
            <person name="Cichocki N."/>
            <person name="Veneault-Fourrey C."/>
            <person name="LaButti K."/>
            <person name="Lindquist E.A."/>
            <person name="Lipzen A."/>
            <person name="Lundell T."/>
            <person name="Morin E."/>
            <person name="Murat C."/>
            <person name="Sun H."/>
            <person name="Tunlid A."/>
            <person name="Henrissat B."/>
            <person name="Grigoriev I.V."/>
            <person name="Hibbett D.S."/>
            <person name="Martin F."/>
            <person name="Nordberg H.P."/>
            <person name="Cantor M.N."/>
            <person name="Hua S.X."/>
        </authorList>
    </citation>
    <scope>NUCLEOTIDE SEQUENCE [LARGE SCALE GENOMIC DNA]</scope>
    <source>
        <strain evidence="2 3">MUT 4182</strain>
    </source>
</reference>
<reference evidence="3" key="2">
    <citation type="submission" date="2015-01" db="EMBL/GenBank/DDBJ databases">
        <title>Evolutionary Origins and Diversification of the Mycorrhizal Mutualists.</title>
        <authorList>
            <consortium name="DOE Joint Genome Institute"/>
            <consortium name="Mycorrhizal Genomics Consortium"/>
            <person name="Kohler A."/>
            <person name="Kuo A."/>
            <person name="Nagy L.G."/>
            <person name="Floudas D."/>
            <person name="Copeland A."/>
            <person name="Barry K.W."/>
            <person name="Cichocki N."/>
            <person name="Veneault-Fourrey C."/>
            <person name="LaButti K."/>
            <person name="Lindquist E.A."/>
            <person name="Lipzen A."/>
            <person name="Lundell T."/>
            <person name="Morin E."/>
            <person name="Murat C."/>
            <person name="Riley R."/>
            <person name="Ohm R."/>
            <person name="Sun H."/>
            <person name="Tunlid A."/>
            <person name="Henrissat B."/>
            <person name="Grigoriev I.V."/>
            <person name="Hibbett D.S."/>
            <person name="Martin F."/>
        </authorList>
    </citation>
    <scope>NUCLEOTIDE SEQUENCE [LARGE SCALE GENOMIC DNA]</scope>
    <source>
        <strain evidence="3">MUT 4182</strain>
    </source>
</reference>
<protein>
    <submittedName>
        <fullName evidence="2">Uncharacterized protein</fullName>
    </submittedName>
</protein>
<accession>A0A0C3Q4D8</accession>
<dbReference type="OrthoDB" id="3174682at2759"/>
<name>A0A0C3Q4D8_9AGAM</name>
<evidence type="ECO:0000313" key="3">
    <source>
        <dbReference type="Proteomes" id="UP000054248"/>
    </source>
</evidence>
<organism evidence="2 3">
    <name type="scientific">Tulasnella calospora MUT 4182</name>
    <dbReference type="NCBI Taxonomy" id="1051891"/>
    <lineage>
        <taxon>Eukaryota</taxon>
        <taxon>Fungi</taxon>
        <taxon>Dikarya</taxon>
        <taxon>Basidiomycota</taxon>
        <taxon>Agaricomycotina</taxon>
        <taxon>Agaricomycetes</taxon>
        <taxon>Cantharellales</taxon>
        <taxon>Tulasnellaceae</taxon>
        <taxon>Tulasnella</taxon>
    </lineage>
</organism>
<feature type="region of interest" description="Disordered" evidence="1">
    <location>
        <begin position="1"/>
        <end position="50"/>
    </location>
</feature>
<keyword evidence="3" id="KW-1185">Reference proteome</keyword>
<feature type="compositionally biased region" description="Polar residues" evidence="1">
    <location>
        <begin position="1"/>
        <end position="14"/>
    </location>
</feature>